<feature type="transmembrane region" description="Helical" evidence="1">
    <location>
        <begin position="122"/>
        <end position="143"/>
    </location>
</feature>
<dbReference type="Proteomes" id="UP000681290">
    <property type="component" value="Unassembled WGS sequence"/>
</dbReference>
<comment type="caution">
    <text evidence="2">The sequence shown here is derived from an EMBL/GenBank/DDBJ whole genome shotgun (WGS) entry which is preliminary data.</text>
</comment>
<gene>
    <name evidence="2" type="primary">ykoE_2</name>
    <name evidence="2" type="ORF">J15TS10_48070</name>
</gene>
<name>A0ABQ4MYJ9_9BACL</name>
<keyword evidence="1" id="KW-1133">Transmembrane helix</keyword>
<proteinExistence type="predicted"/>
<evidence type="ECO:0000313" key="3">
    <source>
        <dbReference type="Proteomes" id="UP000681290"/>
    </source>
</evidence>
<evidence type="ECO:0000256" key="1">
    <source>
        <dbReference type="SAM" id="Phobius"/>
    </source>
</evidence>
<dbReference type="EMBL" id="BOSM01000013">
    <property type="protein sequence ID" value="GIP60993.1"/>
    <property type="molecule type" value="Genomic_DNA"/>
</dbReference>
<organism evidence="2 3">
    <name type="scientific">Paenibacillus woosongensis</name>
    <dbReference type="NCBI Taxonomy" id="307580"/>
    <lineage>
        <taxon>Bacteria</taxon>
        <taxon>Bacillati</taxon>
        <taxon>Bacillota</taxon>
        <taxon>Bacilli</taxon>
        <taxon>Bacillales</taxon>
        <taxon>Paenibacillaceae</taxon>
        <taxon>Paenibacillus</taxon>
    </lineage>
</organism>
<evidence type="ECO:0000313" key="2">
    <source>
        <dbReference type="EMBL" id="GIP60993.1"/>
    </source>
</evidence>
<dbReference type="Pfam" id="PF09819">
    <property type="entry name" value="ABC_cobalt"/>
    <property type="match status" value="1"/>
</dbReference>
<protein>
    <submittedName>
        <fullName evidence="2">HMP/thiamine permease protein YkoE</fullName>
    </submittedName>
</protein>
<feature type="transmembrane region" description="Helical" evidence="1">
    <location>
        <begin position="91"/>
        <end position="116"/>
    </location>
</feature>
<feature type="transmembrane region" description="Helical" evidence="1">
    <location>
        <begin position="48"/>
        <end position="70"/>
    </location>
</feature>
<keyword evidence="1" id="KW-0812">Transmembrane</keyword>
<keyword evidence="3" id="KW-1185">Reference proteome</keyword>
<dbReference type="InterPro" id="IPR017195">
    <property type="entry name" value="ABC_thiamin-permease_prd"/>
</dbReference>
<sequence length="197" mass="21041">MNKGNAGRTAFAAFTTMDIVLMAMLAAANAVMTVYLSPVNQALNSIGGPVLTSTITGLYMIYGLLAYYIIRKPGTAVITYSIGAVVQSFMGTAYGIVSCFAAAACYMVIAELIFAIFKYRNWGWPVMLLAGGAMVPIWFFVAAQMYGYTKWGMNILLIALVVRTLSGVVLCGLLTKLLGDALARSGLLRRFAVASKG</sequence>
<feature type="transmembrane region" description="Helical" evidence="1">
    <location>
        <begin position="12"/>
        <end position="36"/>
    </location>
</feature>
<feature type="transmembrane region" description="Helical" evidence="1">
    <location>
        <begin position="155"/>
        <end position="175"/>
    </location>
</feature>
<reference evidence="2 3" key="1">
    <citation type="submission" date="2021-03" db="EMBL/GenBank/DDBJ databases">
        <title>Antimicrobial resistance genes in bacteria isolated from Japanese honey, and their potential for conferring macrolide and lincosamide resistance in the American foulbrood pathogen Paenibacillus larvae.</title>
        <authorList>
            <person name="Okamoto M."/>
            <person name="Kumagai M."/>
            <person name="Kanamori H."/>
            <person name="Takamatsu D."/>
        </authorList>
    </citation>
    <scope>NUCLEOTIDE SEQUENCE [LARGE SCALE GENOMIC DNA]</scope>
    <source>
        <strain evidence="2 3">J15TS10</strain>
    </source>
</reference>
<accession>A0ABQ4MYJ9</accession>
<keyword evidence="1" id="KW-0472">Membrane</keyword>